<gene>
    <name evidence="2" type="ORF">G6048_02995</name>
</gene>
<protein>
    <recommendedName>
        <fullName evidence="4">Secreted protein</fullName>
    </recommendedName>
</protein>
<evidence type="ECO:0000313" key="2">
    <source>
        <dbReference type="EMBL" id="NGO41173.1"/>
    </source>
</evidence>
<keyword evidence="1" id="KW-0732">Signal</keyword>
<accession>A0ABX0DH26</accession>
<reference evidence="2 3" key="1">
    <citation type="submission" date="2020-02" db="EMBL/GenBank/DDBJ databases">
        <title>Whole-genome analyses of novel actinobacteria.</title>
        <authorList>
            <person name="Sahin N."/>
            <person name="Tokatli A."/>
        </authorList>
    </citation>
    <scope>NUCLEOTIDE SEQUENCE [LARGE SCALE GENOMIC DNA]</scope>
    <source>
        <strain evidence="2 3">YC419</strain>
    </source>
</reference>
<dbReference type="Proteomes" id="UP001518140">
    <property type="component" value="Unassembled WGS sequence"/>
</dbReference>
<organism evidence="2 3">
    <name type="scientific">Streptomyces ureilyticus</name>
    <dbReference type="NCBI Taxonomy" id="1775131"/>
    <lineage>
        <taxon>Bacteria</taxon>
        <taxon>Bacillati</taxon>
        <taxon>Actinomycetota</taxon>
        <taxon>Actinomycetes</taxon>
        <taxon>Kitasatosporales</taxon>
        <taxon>Streptomycetaceae</taxon>
        <taxon>Streptomyces</taxon>
    </lineage>
</organism>
<evidence type="ECO:0000256" key="1">
    <source>
        <dbReference type="SAM" id="SignalP"/>
    </source>
</evidence>
<feature type="signal peptide" evidence="1">
    <location>
        <begin position="1"/>
        <end position="28"/>
    </location>
</feature>
<dbReference type="RefSeq" id="WP_165337830.1">
    <property type="nucleotide sequence ID" value="NZ_JAAKZX010000006.1"/>
</dbReference>
<keyword evidence="3" id="KW-1185">Reference proteome</keyword>
<feature type="chain" id="PRO_5047425336" description="Secreted protein" evidence="1">
    <location>
        <begin position="29"/>
        <end position="99"/>
    </location>
</feature>
<evidence type="ECO:0008006" key="4">
    <source>
        <dbReference type="Google" id="ProtNLM"/>
    </source>
</evidence>
<dbReference type="EMBL" id="JAAKZX010000006">
    <property type="protein sequence ID" value="NGO41173.1"/>
    <property type="molecule type" value="Genomic_DNA"/>
</dbReference>
<sequence length="99" mass="10817">MNLRKTLATAALGSALVVGPLMAPAAQAAEKPETASATVAQKAPAPLTAQGQWEYHSWYWTYANCHEAGKDLVNDPRWTDYTCTDHSSGVTVLLWMWKP</sequence>
<evidence type="ECO:0000313" key="3">
    <source>
        <dbReference type="Proteomes" id="UP001518140"/>
    </source>
</evidence>
<comment type="caution">
    <text evidence="2">The sequence shown here is derived from an EMBL/GenBank/DDBJ whole genome shotgun (WGS) entry which is preliminary data.</text>
</comment>
<name>A0ABX0DH26_9ACTN</name>
<proteinExistence type="predicted"/>